<organism evidence="3 4">
    <name type="scientific">Niabella pedocola</name>
    <dbReference type="NCBI Taxonomy" id="1752077"/>
    <lineage>
        <taxon>Bacteria</taxon>
        <taxon>Pseudomonadati</taxon>
        <taxon>Bacteroidota</taxon>
        <taxon>Chitinophagia</taxon>
        <taxon>Chitinophagales</taxon>
        <taxon>Chitinophagaceae</taxon>
        <taxon>Niabella</taxon>
    </lineage>
</organism>
<feature type="domain" description="DUF4476" evidence="2">
    <location>
        <begin position="132"/>
        <end position="221"/>
    </location>
</feature>
<evidence type="ECO:0000313" key="4">
    <source>
        <dbReference type="Proteomes" id="UP001199816"/>
    </source>
</evidence>
<evidence type="ECO:0000313" key="3">
    <source>
        <dbReference type="EMBL" id="MCD2423968.1"/>
    </source>
</evidence>
<accession>A0ABS8PUK7</accession>
<protein>
    <submittedName>
        <fullName evidence="3">DUF4476 domain-containing protein</fullName>
    </submittedName>
</protein>
<dbReference type="Proteomes" id="UP001199816">
    <property type="component" value="Unassembled WGS sequence"/>
</dbReference>
<dbReference type="RefSeq" id="WP_231005225.1">
    <property type="nucleotide sequence ID" value="NZ_JAJNEC010000005.1"/>
</dbReference>
<feature type="signal peptide" evidence="1">
    <location>
        <begin position="1"/>
        <end position="18"/>
    </location>
</feature>
<evidence type="ECO:0000259" key="2">
    <source>
        <dbReference type="Pfam" id="PF14771"/>
    </source>
</evidence>
<keyword evidence="4" id="KW-1185">Reference proteome</keyword>
<dbReference type="InterPro" id="IPR028011">
    <property type="entry name" value="DUF4476"/>
</dbReference>
<sequence length="224" mass="25581">MKKLYYLLLLGLPCFAGAQSTVQVKNDRNHSFNIILENATHYFEESGSNISIANLPGGRYKLRIWDPFFPQASTRETNVDLKPGQKVTISVRQEMQLEKTEELLKTGSGRPVVSRDPLAYPEGVTYPRLPRMKDADANALARAIGGKAFDDDKEAIFRAGTQYNSFTTAQVRQWITSFKFGNNKLKMAKLVFPQVTDKQNYHQLKDCFIFLDEQSEFIKFLNQQ</sequence>
<dbReference type="Pfam" id="PF14771">
    <property type="entry name" value="DUF4476"/>
    <property type="match status" value="1"/>
</dbReference>
<keyword evidence="1" id="KW-0732">Signal</keyword>
<dbReference type="EMBL" id="JAJNEC010000005">
    <property type="protein sequence ID" value="MCD2423968.1"/>
    <property type="molecule type" value="Genomic_DNA"/>
</dbReference>
<comment type="caution">
    <text evidence="3">The sequence shown here is derived from an EMBL/GenBank/DDBJ whole genome shotgun (WGS) entry which is preliminary data.</text>
</comment>
<proteinExistence type="predicted"/>
<gene>
    <name evidence="3" type="ORF">LQ567_14415</name>
</gene>
<reference evidence="3 4" key="1">
    <citation type="submission" date="2021-11" db="EMBL/GenBank/DDBJ databases">
        <title>Genomic of Niabella pedocola.</title>
        <authorList>
            <person name="Wu T."/>
        </authorList>
    </citation>
    <scope>NUCLEOTIDE SEQUENCE [LARGE SCALE GENOMIC DNA]</scope>
    <source>
        <strain evidence="3 4">JCM 31011</strain>
    </source>
</reference>
<feature type="chain" id="PRO_5047528264" evidence="1">
    <location>
        <begin position="19"/>
        <end position="224"/>
    </location>
</feature>
<name>A0ABS8PUK7_9BACT</name>
<evidence type="ECO:0000256" key="1">
    <source>
        <dbReference type="SAM" id="SignalP"/>
    </source>
</evidence>